<evidence type="ECO:0000313" key="2">
    <source>
        <dbReference type="Proteomes" id="UP000800200"/>
    </source>
</evidence>
<reference evidence="1" key="1">
    <citation type="journal article" date="2020" name="Stud. Mycol.">
        <title>101 Dothideomycetes genomes: a test case for predicting lifestyles and emergence of pathogens.</title>
        <authorList>
            <person name="Haridas S."/>
            <person name="Albert R."/>
            <person name="Binder M."/>
            <person name="Bloem J."/>
            <person name="Labutti K."/>
            <person name="Salamov A."/>
            <person name="Andreopoulos B."/>
            <person name="Baker S."/>
            <person name="Barry K."/>
            <person name="Bills G."/>
            <person name="Bluhm B."/>
            <person name="Cannon C."/>
            <person name="Castanera R."/>
            <person name="Culley D."/>
            <person name="Daum C."/>
            <person name="Ezra D."/>
            <person name="Gonzalez J."/>
            <person name="Henrissat B."/>
            <person name="Kuo A."/>
            <person name="Liang C."/>
            <person name="Lipzen A."/>
            <person name="Lutzoni F."/>
            <person name="Magnuson J."/>
            <person name="Mondo S."/>
            <person name="Nolan M."/>
            <person name="Ohm R."/>
            <person name="Pangilinan J."/>
            <person name="Park H.-J."/>
            <person name="Ramirez L."/>
            <person name="Alfaro M."/>
            <person name="Sun H."/>
            <person name="Tritt A."/>
            <person name="Yoshinaga Y."/>
            <person name="Zwiers L.-H."/>
            <person name="Turgeon B."/>
            <person name="Goodwin S."/>
            <person name="Spatafora J."/>
            <person name="Crous P."/>
            <person name="Grigoriev I."/>
        </authorList>
    </citation>
    <scope>NUCLEOTIDE SEQUENCE</scope>
    <source>
        <strain evidence="1">CBS 207.26</strain>
    </source>
</reference>
<organism evidence="1 2">
    <name type="scientific">Zopfia rhizophila CBS 207.26</name>
    <dbReference type="NCBI Taxonomy" id="1314779"/>
    <lineage>
        <taxon>Eukaryota</taxon>
        <taxon>Fungi</taxon>
        <taxon>Dikarya</taxon>
        <taxon>Ascomycota</taxon>
        <taxon>Pezizomycotina</taxon>
        <taxon>Dothideomycetes</taxon>
        <taxon>Dothideomycetes incertae sedis</taxon>
        <taxon>Zopfiaceae</taxon>
        <taxon>Zopfia</taxon>
    </lineage>
</organism>
<accession>A0A6A6EPZ3</accession>
<gene>
    <name evidence="1" type="ORF">K469DRAFT_287152</name>
</gene>
<keyword evidence="2" id="KW-1185">Reference proteome</keyword>
<name>A0A6A6EPZ3_9PEZI</name>
<sequence>MIIFVVLSPAAAASSVSRLHLLGCVDANLVARAPDRGALNGCSLPGVKTRSFSFNRHGGRHDNMLLAFTAEIDRNQSEQGL</sequence>
<proteinExistence type="predicted"/>
<evidence type="ECO:0000313" key="1">
    <source>
        <dbReference type="EMBL" id="KAF2193235.1"/>
    </source>
</evidence>
<dbReference type="Proteomes" id="UP000800200">
    <property type="component" value="Unassembled WGS sequence"/>
</dbReference>
<protein>
    <submittedName>
        <fullName evidence="1">Uncharacterized protein</fullName>
    </submittedName>
</protein>
<dbReference type="AlphaFoldDB" id="A0A6A6EPZ3"/>
<dbReference type="EMBL" id="ML994614">
    <property type="protein sequence ID" value="KAF2193235.1"/>
    <property type="molecule type" value="Genomic_DNA"/>
</dbReference>